<dbReference type="InterPro" id="IPR007527">
    <property type="entry name" value="Znf_SWIM"/>
</dbReference>
<sequence>MSEWKQRLQGANEEYLTGLTNKGIVKRACKDLEQAALSLTEEENCLTVQVEDATCTLVYPLGESKCSCPSRSICKHIVMAVLYARDLYNSGKDGNGEKEEENGEKTEEENGEKTEEGNGEKIREEKGEENGDKAGEENRQKTGEEKGKENSKELRKTEEEGALKERQAGGIKESGQKAGEMAENVRQQEAFPTILGYPLVKLKKAIGEKRFQSLYYALNQGMKPDIRVSSIITVHFPDTDITVRLLEPVEYSSCSCHKKEFCQHKAEAVLSYQLYAGKLTVEELLPEWEEKNPLQWEEVREFARLLKDFLGEQLVTGLARSSQTVMDSLERLAIIGHNRELPDFERDLRELSAEYQLYFKRTASFQVKLLLHRLCSLYRKAEALEKAQTNEEVRELAGEFRTGYFPCPPLKLSGMGQREFVSKSGYEGETFYFLNEDTLEWYTYTNARPVFYEKEKRRAPVDQGKAPWELPCKLEELAEAGILLQNGKASREHRLSSSAEARAEYLGRRRLVREKLKGQYFESFKQVFDERLADSWQQEGEAENNLVLLQPAYIKNPSFDSIKQQYSMELYDKEEQKILLEVSYSKTEHYTIRYLERLAKRIGQGDAEVPCFFGFLYVKEGIMRLYPINYYDDLE</sequence>
<dbReference type="GO" id="GO:0008270">
    <property type="term" value="F:zinc ion binding"/>
    <property type="evidence" value="ECO:0007669"/>
    <property type="project" value="UniProtKB-KW"/>
</dbReference>
<keyword evidence="1" id="KW-0479">Metal-binding</keyword>
<gene>
    <name evidence="4" type="ORF">SAMN02745136_01359</name>
</gene>
<evidence type="ECO:0000256" key="2">
    <source>
        <dbReference type="SAM" id="MobiDB-lite"/>
    </source>
</evidence>
<feature type="region of interest" description="Disordered" evidence="2">
    <location>
        <begin position="89"/>
        <end position="179"/>
    </location>
</feature>
<proteinExistence type="predicted"/>
<evidence type="ECO:0000313" key="4">
    <source>
        <dbReference type="EMBL" id="SHJ96716.1"/>
    </source>
</evidence>
<feature type="compositionally biased region" description="Basic and acidic residues" evidence="2">
    <location>
        <begin position="111"/>
        <end position="167"/>
    </location>
</feature>
<protein>
    <submittedName>
        <fullName evidence="4">SWIM zinc finger</fullName>
    </submittedName>
</protein>
<dbReference type="STRING" id="1121322.SAMN02745136_01359"/>
<evidence type="ECO:0000259" key="3">
    <source>
        <dbReference type="PROSITE" id="PS50966"/>
    </source>
</evidence>
<dbReference type="PROSITE" id="PS50966">
    <property type="entry name" value="ZF_SWIM"/>
    <property type="match status" value="2"/>
</dbReference>
<evidence type="ECO:0000313" key="5">
    <source>
        <dbReference type="Proteomes" id="UP000184386"/>
    </source>
</evidence>
<keyword evidence="5" id="KW-1185">Reference proteome</keyword>
<evidence type="ECO:0000256" key="1">
    <source>
        <dbReference type="PROSITE-ProRule" id="PRU00325"/>
    </source>
</evidence>
<keyword evidence="1" id="KW-0863">Zinc-finger</keyword>
<dbReference type="AlphaFoldDB" id="A0A1M6NM55"/>
<dbReference type="RefSeq" id="WP_073274171.1">
    <property type="nucleotide sequence ID" value="NZ_FRAC01000008.1"/>
</dbReference>
<name>A0A1M6NM55_9FIRM</name>
<keyword evidence="1" id="KW-0862">Zinc</keyword>
<dbReference type="Pfam" id="PF04434">
    <property type="entry name" value="SWIM"/>
    <property type="match status" value="1"/>
</dbReference>
<accession>A0A1M6NM55</accession>
<reference evidence="4 5" key="1">
    <citation type="submission" date="2016-11" db="EMBL/GenBank/DDBJ databases">
        <authorList>
            <person name="Jaros S."/>
            <person name="Januszkiewicz K."/>
            <person name="Wedrychowicz H."/>
        </authorList>
    </citation>
    <scope>NUCLEOTIDE SEQUENCE [LARGE SCALE GENOMIC DNA]</scope>
    <source>
        <strain evidence="4 5">DSM 15929</strain>
    </source>
</reference>
<organism evidence="4 5">
    <name type="scientific">Anaerocolumna jejuensis DSM 15929</name>
    <dbReference type="NCBI Taxonomy" id="1121322"/>
    <lineage>
        <taxon>Bacteria</taxon>
        <taxon>Bacillati</taxon>
        <taxon>Bacillota</taxon>
        <taxon>Clostridia</taxon>
        <taxon>Lachnospirales</taxon>
        <taxon>Lachnospiraceae</taxon>
        <taxon>Anaerocolumna</taxon>
    </lineage>
</organism>
<dbReference type="Proteomes" id="UP000184386">
    <property type="component" value="Unassembled WGS sequence"/>
</dbReference>
<feature type="compositionally biased region" description="Acidic residues" evidence="2">
    <location>
        <begin position="98"/>
        <end position="110"/>
    </location>
</feature>
<dbReference type="EMBL" id="FRAC01000008">
    <property type="protein sequence ID" value="SHJ96716.1"/>
    <property type="molecule type" value="Genomic_DNA"/>
</dbReference>
<feature type="domain" description="SWIM-type" evidence="3">
    <location>
        <begin position="46"/>
        <end position="85"/>
    </location>
</feature>
<feature type="domain" description="SWIM-type" evidence="3">
    <location>
        <begin position="239"/>
        <end position="273"/>
    </location>
</feature>